<protein>
    <submittedName>
        <fullName evidence="2">Microcystin-dependent protein</fullName>
    </submittedName>
</protein>
<sequence length="181" mass="19512">MPYIGEIRIFAGTFAPDGWFLCDGSLLSIARYTPLYALLSYTYGGDGRNTFAVPDLRGRAPLHAGDLLGTTYTPGQMGGTEKKTLYSFQLPAHIHTISGSVYQPVLGENPGQLTSPDNTYMAITNGQQVYSSVKHATSRMAPLKTAIQVQPAGSGQPIENMQPHLPLNFIICAQGNFPPHA</sequence>
<name>A0A1T4TBJ7_9BACT</name>
<evidence type="ECO:0000313" key="3">
    <source>
        <dbReference type="Proteomes" id="UP000190367"/>
    </source>
</evidence>
<dbReference type="OrthoDB" id="9810174at2"/>
<dbReference type="RefSeq" id="WP_078671687.1">
    <property type="nucleotide sequence ID" value="NZ_FUWZ01000004.1"/>
</dbReference>
<proteinExistence type="predicted"/>
<dbReference type="AlphaFoldDB" id="A0A1T4TBJ7"/>
<keyword evidence="3" id="KW-1185">Reference proteome</keyword>
<feature type="domain" description="Phage tail collar" evidence="1">
    <location>
        <begin position="5"/>
        <end position="61"/>
    </location>
</feature>
<evidence type="ECO:0000313" key="2">
    <source>
        <dbReference type="EMBL" id="SKA37776.1"/>
    </source>
</evidence>
<gene>
    <name evidence="2" type="ORF">SAMN04488128_104336</name>
</gene>
<dbReference type="Proteomes" id="UP000190367">
    <property type="component" value="Unassembled WGS sequence"/>
</dbReference>
<dbReference type="EMBL" id="FUWZ01000004">
    <property type="protein sequence ID" value="SKA37776.1"/>
    <property type="molecule type" value="Genomic_DNA"/>
</dbReference>
<reference evidence="3" key="1">
    <citation type="submission" date="2017-02" db="EMBL/GenBank/DDBJ databases">
        <authorList>
            <person name="Varghese N."/>
            <person name="Submissions S."/>
        </authorList>
    </citation>
    <scope>NUCLEOTIDE SEQUENCE [LARGE SCALE GENOMIC DNA]</scope>
    <source>
        <strain evidence="3">DSM 22224</strain>
    </source>
</reference>
<evidence type="ECO:0000259" key="1">
    <source>
        <dbReference type="Pfam" id="PF07484"/>
    </source>
</evidence>
<dbReference type="InterPro" id="IPR011083">
    <property type="entry name" value="Phage_tail_collar_dom"/>
</dbReference>
<dbReference type="Pfam" id="PF07484">
    <property type="entry name" value="Collar"/>
    <property type="match status" value="1"/>
</dbReference>
<accession>A0A1T4TBJ7</accession>
<organism evidence="2 3">
    <name type="scientific">Chitinophaga eiseniae</name>
    <dbReference type="NCBI Taxonomy" id="634771"/>
    <lineage>
        <taxon>Bacteria</taxon>
        <taxon>Pseudomonadati</taxon>
        <taxon>Bacteroidota</taxon>
        <taxon>Chitinophagia</taxon>
        <taxon>Chitinophagales</taxon>
        <taxon>Chitinophagaceae</taxon>
        <taxon>Chitinophaga</taxon>
    </lineage>
</organism>
<dbReference type="STRING" id="634771.SAMN04488128_104336"/>
<dbReference type="Gene3D" id="3.90.1340.10">
    <property type="entry name" value="Phage tail collar domain"/>
    <property type="match status" value="1"/>
</dbReference>
<dbReference type="SUPFAM" id="SSF88874">
    <property type="entry name" value="Receptor-binding domain of short tail fibre protein gp12"/>
    <property type="match status" value="1"/>
</dbReference>
<dbReference type="InterPro" id="IPR037053">
    <property type="entry name" value="Phage_tail_collar_dom_sf"/>
</dbReference>